<evidence type="ECO:0000313" key="12">
    <source>
        <dbReference type="EMBL" id="TRM56426.1"/>
    </source>
</evidence>
<dbReference type="EMBL" id="VDMD01000070">
    <property type="protein sequence ID" value="TRM56426.1"/>
    <property type="molecule type" value="Genomic_DNA"/>
</dbReference>
<feature type="binding site" evidence="9">
    <location>
        <position position="76"/>
    </location>
    <ligand>
        <name>Mg(2+)</name>
        <dbReference type="ChEBI" id="CHEBI:18420"/>
    </ligand>
</feature>
<organism evidence="12 13">
    <name type="scientific">Schizophyllum amplum</name>
    <dbReference type="NCBI Taxonomy" id="97359"/>
    <lineage>
        <taxon>Eukaryota</taxon>
        <taxon>Fungi</taxon>
        <taxon>Dikarya</taxon>
        <taxon>Basidiomycota</taxon>
        <taxon>Agaricomycotina</taxon>
        <taxon>Agaricomycetes</taxon>
        <taxon>Agaricomycetidae</taxon>
        <taxon>Agaricales</taxon>
        <taxon>Schizophyllaceae</taxon>
        <taxon>Schizophyllum</taxon>
    </lineage>
</organism>
<keyword evidence="6 9" id="KW-0862">Zinc</keyword>
<comment type="catalytic activity">
    <reaction evidence="11">
        <text>a phosphate monoester + H2O = an alcohol + phosphate</text>
        <dbReference type="Rhea" id="RHEA:15017"/>
        <dbReference type="ChEBI" id="CHEBI:15377"/>
        <dbReference type="ChEBI" id="CHEBI:30879"/>
        <dbReference type="ChEBI" id="CHEBI:43474"/>
        <dbReference type="ChEBI" id="CHEBI:67140"/>
        <dbReference type="EC" id="3.1.3.1"/>
    </reaction>
</comment>
<comment type="similarity">
    <text evidence="1 10">Belongs to the alkaline phosphatase family.</text>
</comment>
<name>A0A550BV93_9AGAR</name>
<keyword evidence="3" id="KW-0597">Phosphoprotein</keyword>
<dbReference type="InterPro" id="IPR017850">
    <property type="entry name" value="Alkaline_phosphatase_core_sf"/>
</dbReference>
<dbReference type="PANTHER" id="PTHR11596">
    <property type="entry name" value="ALKALINE PHOSPHATASE"/>
    <property type="match status" value="1"/>
</dbReference>
<evidence type="ECO:0000256" key="10">
    <source>
        <dbReference type="RuleBase" id="RU003946"/>
    </source>
</evidence>
<feature type="binding site" evidence="9">
    <location>
        <position position="264"/>
    </location>
    <ligand>
        <name>Zn(2+)</name>
        <dbReference type="ChEBI" id="CHEBI:29105"/>
        <label>2</label>
    </ligand>
</feature>
<dbReference type="GO" id="GO:0004035">
    <property type="term" value="F:alkaline phosphatase activity"/>
    <property type="evidence" value="ECO:0007669"/>
    <property type="project" value="UniProtKB-EC"/>
</dbReference>
<keyword evidence="4 9" id="KW-0479">Metal-binding</keyword>
<feature type="active site" description="Phosphoserine intermediate" evidence="8">
    <location>
        <position position="25"/>
    </location>
</feature>
<feature type="binding site" evidence="9">
    <location>
        <position position="212"/>
    </location>
    <ligand>
        <name>Mg(2+)</name>
        <dbReference type="ChEBI" id="CHEBI:18420"/>
    </ligand>
</feature>
<evidence type="ECO:0000256" key="6">
    <source>
        <dbReference type="ARBA" id="ARBA00022833"/>
    </source>
</evidence>
<comment type="cofactor">
    <cofactor evidence="9">
        <name>Mg(2+)</name>
        <dbReference type="ChEBI" id="CHEBI:18420"/>
    </cofactor>
    <text evidence="9">Binds 1 Mg(2+) ion.</text>
</comment>
<comment type="cofactor">
    <cofactor evidence="9">
        <name>Zn(2+)</name>
        <dbReference type="ChEBI" id="CHEBI:29105"/>
    </cofactor>
    <text evidence="9">Binds 2 Zn(2+) ions.</text>
</comment>
<keyword evidence="7 9" id="KW-0460">Magnesium</keyword>
<evidence type="ECO:0000256" key="11">
    <source>
        <dbReference type="RuleBase" id="RU003947"/>
    </source>
</evidence>
<proteinExistence type="inferred from homology"/>
<evidence type="ECO:0000256" key="5">
    <source>
        <dbReference type="ARBA" id="ARBA00022801"/>
    </source>
</evidence>
<feature type="binding site" evidence="9">
    <location>
        <position position="217"/>
    </location>
    <ligand>
        <name>Zn(2+)</name>
        <dbReference type="ChEBI" id="CHEBI:29105"/>
        <label>2</label>
    </ligand>
</feature>
<keyword evidence="13" id="KW-1185">Reference proteome</keyword>
<evidence type="ECO:0000256" key="1">
    <source>
        <dbReference type="ARBA" id="ARBA00005984"/>
    </source>
</evidence>
<dbReference type="GO" id="GO:0046872">
    <property type="term" value="F:metal ion binding"/>
    <property type="evidence" value="ECO:0007669"/>
    <property type="project" value="UniProtKB-KW"/>
</dbReference>
<dbReference type="SMART" id="SM00098">
    <property type="entry name" value="alkPPc"/>
    <property type="match status" value="1"/>
</dbReference>
<dbReference type="OrthoDB" id="5818554at2759"/>
<feature type="non-terminal residue" evidence="12">
    <location>
        <position position="1"/>
    </location>
</feature>
<evidence type="ECO:0000256" key="4">
    <source>
        <dbReference type="ARBA" id="ARBA00022723"/>
    </source>
</evidence>
<dbReference type="Proteomes" id="UP000320762">
    <property type="component" value="Unassembled WGS sequence"/>
</dbReference>
<dbReference type="InterPro" id="IPR018299">
    <property type="entry name" value="Alkaline_phosphatase_AS"/>
</dbReference>
<feature type="binding site" evidence="9">
    <location>
        <position position="373"/>
    </location>
    <ligand>
        <name>Zn(2+)</name>
        <dbReference type="ChEBI" id="CHEBI:29105"/>
        <label>2</label>
    </ligand>
</feature>
<dbReference type="Pfam" id="PF00245">
    <property type="entry name" value="Alk_phosphatase"/>
    <property type="match status" value="1"/>
</dbReference>
<dbReference type="PROSITE" id="PS00123">
    <property type="entry name" value="ALKALINE_PHOSPHATASE"/>
    <property type="match status" value="1"/>
</dbReference>
<dbReference type="AlphaFoldDB" id="A0A550BV93"/>
<feature type="binding site" evidence="9">
    <location>
        <position position="221"/>
    </location>
    <ligand>
        <name>Zn(2+)</name>
        <dbReference type="ChEBI" id="CHEBI:29105"/>
        <label>2</label>
    </ligand>
</feature>
<dbReference type="CDD" id="cd16012">
    <property type="entry name" value="ALP"/>
    <property type="match status" value="1"/>
</dbReference>
<keyword evidence="5 11" id="KW-0378">Hydrolase</keyword>
<sequence length="439" mass="46640">YKTSLEDDVVGKSRTSSADNFITDSAAGGTAVFSGVKTLNNMVGVDSSSTPRGTILEAAKAAGYITGVITTSFVWDASPAGLNAHSTNREDSSFIAQQQLGLDGYPLGRTTDILLGGGLCAYIPESEEDSCRTDERDLLNETMGLWNVVFTPDELSAADALPLLGLFATEDLAYAIDRPDSQPGLAAMVNKALELLTAATADSDQGFFLFFENEVTDKAQHANDIVGTVSAGLELSETAELVKEWVTVLEERGDDTLFLLTADHETGGLGLGTNARSPIVEYTYGFNPFVIANASHSSTYTTILLYAATAEGNLTLDQVHQVVADNMALQYFSDDEANVIIEAANTGDVYSILAALNAAVNSRVQVGWTTMGHTAVDVDIYCSNNPYCSAFYGSHENTELLELMLGFYDDDDIDVGSVTEALVGFNATASVDGSAEYVV</sequence>
<dbReference type="InterPro" id="IPR001952">
    <property type="entry name" value="Alkaline_phosphatase"/>
</dbReference>
<evidence type="ECO:0000313" key="13">
    <source>
        <dbReference type="Proteomes" id="UP000320762"/>
    </source>
</evidence>
<comment type="caution">
    <text evidence="12">The sequence shown here is derived from an EMBL/GenBank/DDBJ whole genome shotgun (WGS) entry which is preliminary data.</text>
</comment>
<dbReference type="EC" id="3.1.3.1" evidence="2 11"/>
<evidence type="ECO:0000256" key="2">
    <source>
        <dbReference type="ARBA" id="ARBA00012647"/>
    </source>
</evidence>
<evidence type="ECO:0000256" key="9">
    <source>
        <dbReference type="PIRSR" id="PIRSR601952-2"/>
    </source>
</evidence>
<evidence type="ECO:0000256" key="3">
    <source>
        <dbReference type="ARBA" id="ARBA00022553"/>
    </source>
</evidence>
<accession>A0A550BV93</accession>
<dbReference type="STRING" id="97359.A0A550BV93"/>
<gene>
    <name evidence="12" type="ORF">BD626DRAFT_414003</name>
</gene>
<reference evidence="12 13" key="1">
    <citation type="journal article" date="2019" name="New Phytol.">
        <title>Comparative genomics reveals unique wood-decay strategies and fruiting body development in the Schizophyllaceae.</title>
        <authorList>
            <person name="Almasi E."/>
            <person name="Sahu N."/>
            <person name="Krizsan K."/>
            <person name="Balint B."/>
            <person name="Kovacs G.M."/>
            <person name="Kiss B."/>
            <person name="Cseklye J."/>
            <person name="Drula E."/>
            <person name="Henrissat B."/>
            <person name="Nagy I."/>
            <person name="Chovatia M."/>
            <person name="Adam C."/>
            <person name="LaButti K."/>
            <person name="Lipzen A."/>
            <person name="Riley R."/>
            <person name="Grigoriev I.V."/>
            <person name="Nagy L.G."/>
        </authorList>
    </citation>
    <scope>NUCLEOTIDE SEQUENCE [LARGE SCALE GENOMIC DNA]</scope>
    <source>
        <strain evidence="12 13">NL-1724</strain>
    </source>
</reference>
<dbReference type="Gene3D" id="1.10.60.40">
    <property type="match status" value="1"/>
</dbReference>
<dbReference type="PRINTS" id="PR00113">
    <property type="entry name" value="ALKPHPHTASE"/>
</dbReference>
<dbReference type="Gene3D" id="3.40.720.10">
    <property type="entry name" value="Alkaline Phosphatase, subunit A"/>
    <property type="match status" value="1"/>
</dbReference>
<evidence type="ECO:0000256" key="8">
    <source>
        <dbReference type="PIRSR" id="PIRSR601952-1"/>
    </source>
</evidence>
<feature type="binding site" evidence="9">
    <location>
        <position position="263"/>
    </location>
    <ligand>
        <name>Zn(2+)</name>
        <dbReference type="ChEBI" id="CHEBI:29105"/>
        <label>2</label>
    </ligand>
</feature>
<dbReference type="SUPFAM" id="SSF53649">
    <property type="entry name" value="Alkaline phosphatase-like"/>
    <property type="match status" value="1"/>
</dbReference>
<dbReference type="GO" id="GO:0000329">
    <property type="term" value="C:fungal-type vacuole membrane"/>
    <property type="evidence" value="ECO:0007669"/>
    <property type="project" value="TreeGrafter"/>
</dbReference>
<evidence type="ECO:0000256" key="7">
    <source>
        <dbReference type="ARBA" id="ARBA00022842"/>
    </source>
</evidence>
<feature type="binding site" evidence="9">
    <location>
        <position position="78"/>
    </location>
    <ligand>
        <name>Mg(2+)</name>
        <dbReference type="ChEBI" id="CHEBI:18420"/>
    </ligand>
</feature>
<protein>
    <recommendedName>
        <fullName evidence="2 11">Alkaline phosphatase</fullName>
        <ecNumber evidence="2 11">3.1.3.1</ecNumber>
    </recommendedName>
</protein>
<dbReference type="PANTHER" id="PTHR11596:SF5">
    <property type="entry name" value="ALKALINE PHOSPHATASE"/>
    <property type="match status" value="1"/>
</dbReference>